<evidence type="ECO:0000256" key="1">
    <source>
        <dbReference type="ARBA" id="ARBA00022679"/>
    </source>
</evidence>
<name>A0A3M8QPS3_9PROT</name>
<dbReference type="PANTHER" id="PTHR43686:SF1">
    <property type="entry name" value="AMINOTRAN_5 DOMAIN-CONTAINING PROTEIN"/>
    <property type="match status" value="1"/>
</dbReference>
<proteinExistence type="predicted"/>
<keyword evidence="1" id="KW-0808">Transferase</keyword>
<dbReference type="OrthoDB" id="5289958at2"/>
<keyword evidence="2" id="KW-0819">tRNA processing</keyword>
<dbReference type="GO" id="GO:0016740">
    <property type="term" value="F:transferase activity"/>
    <property type="evidence" value="ECO:0007669"/>
    <property type="project" value="UniProtKB-KW"/>
</dbReference>
<dbReference type="EMBL" id="RIZI01000191">
    <property type="protein sequence ID" value="RNF58235.1"/>
    <property type="molecule type" value="Genomic_DNA"/>
</dbReference>
<comment type="caution">
    <text evidence="4">The sequence shown here is derived from an EMBL/GenBank/DDBJ whole genome shotgun (WGS) entry which is preliminary data.</text>
</comment>
<dbReference type="InterPro" id="IPR011063">
    <property type="entry name" value="TilS/TtcA_N"/>
</dbReference>
<dbReference type="Gene3D" id="3.40.50.620">
    <property type="entry name" value="HUPs"/>
    <property type="match status" value="1"/>
</dbReference>
<dbReference type="InterPro" id="IPR014729">
    <property type="entry name" value="Rossmann-like_a/b/a_fold"/>
</dbReference>
<evidence type="ECO:0000313" key="4">
    <source>
        <dbReference type="EMBL" id="RNF58235.1"/>
    </source>
</evidence>
<dbReference type="AlphaFoldDB" id="A0A3M8QPS3"/>
<sequence>MSAPVSINDPRAVPRLDVPKLLLGRVGRALADFAMIAPGDRILLALSGGKDSLTLLHLLRAFQQRSPVSFSLGAATVDPMSPDYDPAPLQPYLRELGIPYFLERQDIVGRAKRHMDRPSYCSFCARMRRGVLYQCARREGYNVVALGQHLDDFAESFLMSLFYNGELRTMKAHYRVKDGDLRVIRPLVYCRERQTRAYAEASHLPVIMENCPACFGAPTERQRMKSLLALQEERDPRLFNHLRRALQPLLRQGLDGVPSEDGHA</sequence>
<dbReference type="Pfam" id="PF01171">
    <property type="entry name" value="ATP_bind_3"/>
    <property type="match status" value="1"/>
</dbReference>
<gene>
    <name evidence="4" type="ORF">EC580_12855</name>
</gene>
<dbReference type="InterPro" id="IPR035107">
    <property type="entry name" value="tRNA_thiolation_TtcA_Ctu1"/>
</dbReference>
<dbReference type="PANTHER" id="PTHR43686">
    <property type="entry name" value="SULFURTRANSFERASE-RELATED"/>
    <property type="match status" value="1"/>
</dbReference>
<evidence type="ECO:0000256" key="2">
    <source>
        <dbReference type="ARBA" id="ARBA00022694"/>
    </source>
</evidence>
<dbReference type="CDD" id="cd24138">
    <property type="entry name" value="TtcA-like"/>
    <property type="match status" value="1"/>
</dbReference>
<reference evidence="4" key="1">
    <citation type="submission" date="2018-10" db="EMBL/GenBank/DDBJ databases">
        <title>Acidithiobacillus sulfuriphilus sp. nov.: an extremely acidophilic sulfur-oxidizing chemolithotroph isolated from a neutral pH environment.</title>
        <authorList>
            <person name="Falagan C."/>
            <person name="Moya-Beltran A."/>
            <person name="Quatrini R."/>
            <person name="Johnson D.B."/>
        </authorList>
    </citation>
    <scope>NUCLEOTIDE SEQUENCE [LARGE SCALE GENOMIC DNA]</scope>
    <source>
        <strain evidence="4">CJ-2</strain>
    </source>
</reference>
<accession>A0A3M8QPS3</accession>
<organism evidence="4">
    <name type="scientific">Acidithiobacillus sulfuriphilus</name>
    <dbReference type="NCBI Taxonomy" id="1867749"/>
    <lineage>
        <taxon>Bacteria</taxon>
        <taxon>Pseudomonadati</taxon>
        <taxon>Pseudomonadota</taxon>
        <taxon>Acidithiobacillia</taxon>
        <taxon>Acidithiobacillales</taxon>
        <taxon>Acidithiobacillaceae</taxon>
        <taxon>Acidithiobacillus</taxon>
    </lineage>
</organism>
<dbReference type="SUPFAM" id="SSF52402">
    <property type="entry name" value="Adenine nucleotide alpha hydrolases-like"/>
    <property type="match status" value="1"/>
</dbReference>
<protein>
    <submittedName>
        <fullName evidence="4">tRNA 2-thiocytidine biosynthesis protein TtcA</fullName>
    </submittedName>
</protein>
<evidence type="ECO:0000259" key="3">
    <source>
        <dbReference type="Pfam" id="PF01171"/>
    </source>
</evidence>
<dbReference type="GO" id="GO:0008033">
    <property type="term" value="P:tRNA processing"/>
    <property type="evidence" value="ECO:0007669"/>
    <property type="project" value="UniProtKB-KW"/>
</dbReference>
<feature type="domain" description="tRNA(Ile)-lysidine/2-thiocytidine synthase N-terminal" evidence="3">
    <location>
        <begin position="42"/>
        <end position="206"/>
    </location>
</feature>
<dbReference type="PIRSF" id="PIRSF004976">
    <property type="entry name" value="ATPase_YdaO"/>
    <property type="match status" value="1"/>
</dbReference>